<feature type="region of interest" description="Disordered" evidence="7">
    <location>
        <begin position="188"/>
        <end position="219"/>
    </location>
</feature>
<evidence type="ECO:0000256" key="3">
    <source>
        <dbReference type="ARBA" id="ARBA00022729"/>
    </source>
</evidence>
<comment type="caution">
    <text evidence="9">The sequence shown here is derived from an EMBL/GenBank/DDBJ whole genome shotgun (WGS) entry which is preliminary data.</text>
</comment>
<accession>A0A8T2NWC2</accession>
<evidence type="ECO:0000256" key="2">
    <source>
        <dbReference type="ARBA" id="ARBA00022525"/>
    </source>
</evidence>
<dbReference type="Gene3D" id="1.10.225.10">
    <property type="entry name" value="Saposin-like"/>
    <property type="match status" value="1"/>
</dbReference>
<evidence type="ECO:0000313" key="10">
    <source>
        <dbReference type="Proteomes" id="UP000824540"/>
    </source>
</evidence>
<evidence type="ECO:0000313" key="9">
    <source>
        <dbReference type="EMBL" id="KAG9344434.1"/>
    </source>
</evidence>
<keyword evidence="3" id="KW-0732">Signal</keyword>
<feature type="region of interest" description="Disordered" evidence="7">
    <location>
        <begin position="250"/>
        <end position="291"/>
    </location>
</feature>
<dbReference type="GO" id="GO:0006665">
    <property type="term" value="P:sphingolipid metabolic process"/>
    <property type="evidence" value="ECO:0007669"/>
    <property type="project" value="InterPro"/>
</dbReference>
<comment type="subcellular location">
    <subcellularLocation>
        <location evidence="1">Secreted</location>
    </subcellularLocation>
</comment>
<evidence type="ECO:0000256" key="7">
    <source>
        <dbReference type="SAM" id="MobiDB-lite"/>
    </source>
</evidence>
<keyword evidence="10" id="KW-1185">Reference proteome</keyword>
<evidence type="ECO:0000256" key="1">
    <source>
        <dbReference type="ARBA" id="ARBA00004613"/>
    </source>
</evidence>
<dbReference type="FunFam" id="1.10.225.10:FF:000002">
    <property type="entry name" value="prosaposin isoform X2"/>
    <property type="match status" value="1"/>
</dbReference>
<dbReference type="InterPro" id="IPR007856">
    <property type="entry name" value="SapB_1"/>
</dbReference>
<keyword evidence="4" id="KW-0677">Repeat</keyword>
<dbReference type="GO" id="GO:0005576">
    <property type="term" value="C:extracellular region"/>
    <property type="evidence" value="ECO:0007669"/>
    <property type="project" value="UniProtKB-SubCell"/>
</dbReference>
<dbReference type="EMBL" id="JAFBMS010000020">
    <property type="protein sequence ID" value="KAG9344434.1"/>
    <property type="molecule type" value="Genomic_DNA"/>
</dbReference>
<evidence type="ECO:0000256" key="5">
    <source>
        <dbReference type="ARBA" id="ARBA00023157"/>
    </source>
</evidence>
<dbReference type="GO" id="GO:0016020">
    <property type="term" value="C:membrane"/>
    <property type="evidence" value="ECO:0007669"/>
    <property type="project" value="GOC"/>
</dbReference>
<dbReference type="SUPFAM" id="SSF47862">
    <property type="entry name" value="Saposin"/>
    <property type="match status" value="1"/>
</dbReference>
<feature type="domain" description="Saposin B-type" evidence="8">
    <location>
        <begin position="8"/>
        <end position="99"/>
    </location>
</feature>
<dbReference type="PRINTS" id="PR01797">
    <property type="entry name" value="SAPOSIN"/>
</dbReference>
<keyword evidence="2" id="KW-0964">Secreted</keyword>
<evidence type="ECO:0000259" key="8">
    <source>
        <dbReference type="PROSITE" id="PS50015"/>
    </source>
</evidence>
<dbReference type="PROSITE" id="PS50015">
    <property type="entry name" value="SAP_B"/>
    <property type="match status" value="1"/>
</dbReference>
<dbReference type="PANTHER" id="PTHR11480">
    <property type="entry name" value="SAPOSIN-RELATED"/>
    <property type="match status" value="1"/>
</dbReference>
<dbReference type="InterPro" id="IPR011001">
    <property type="entry name" value="Saposin-like"/>
</dbReference>
<dbReference type="PANTHER" id="PTHR11480:SF3">
    <property type="entry name" value="BCDNA.GH08312"/>
    <property type="match status" value="1"/>
</dbReference>
<proteinExistence type="predicted"/>
<dbReference type="Pfam" id="PF05184">
    <property type="entry name" value="SapB_1"/>
    <property type="match status" value="1"/>
</dbReference>
<dbReference type="InterPro" id="IPR008139">
    <property type="entry name" value="SaposinB_dom"/>
</dbReference>
<name>A0A8T2NWC2_9TELE</name>
<dbReference type="Pfam" id="PF03489">
    <property type="entry name" value="SapB_2"/>
    <property type="match status" value="1"/>
</dbReference>
<dbReference type="InterPro" id="IPR008373">
    <property type="entry name" value="Saposin"/>
</dbReference>
<dbReference type="InterPro" id="IPR051428">
    <property type="entry name" value="Sphingo_Act-Surfact_Prot"/>
</dbReference>
<dbReference type="AlphaFoldDB" id="A0A8T2NWC2"/>
<gene>
    <name evidence="9" type="ORF">JZ751_011104</name>
</gene>
<reference evidence="9" key="1">
    <citation type="thesis" date="2021" institute="BYU ScholarsArchive" country="Provo, UT, USA">
        <title>Applications of and Algorithms for Genome Assembly and Genomic Analyses with an Emphasis on Marine Teleosts.</title>
        <authorList>
            <person name="Pickett B.D."/>
        </authorList>
    </citation>
    <scope>NUCLEOTIDE SEQUENCE</scope>
    <source>
        <strain evidence="9">HI-2016</strain>
    </source>
</reference>
<evidence type="ECO:0000256" key="4">
    <source>
        <dbReference type="ARBA" id="ARBA00022737"/>
    </source>
</evidence>
<dbReference type="InterPro" id="IPR008138">
    <property type="entry name" value="SapB_2"/>
</dbReference>
<keyword evidence="5" id="KW-1015">Disulfide bond</keyword>
<dbReference type="Proteomes" id="UP000824540">
    <property type="component" value="Unassembled WGS sequence"/>
</dbReference>
<protein>
    <recommendedName>
        <fullName evidence="8">Saposin B-type domain-containing protein</fullName>
    </recommendedName>
</protein>
<dbReference type="SMART" id="SM00741">
    <property type="entry name" value="SapB"/>
    <property type="match status" value="1"/>
</dbReference>
<dbReference type="GO" id="GO:0005764">
    <property type="term" value="C:lysosome"/>
    <property type="evidence" value="ECO:0007669"/>
    <property type="project" value="InterPro"/>
</dbReference>
<organism evidence="9 10">
    <name type="scientific">Albula glossodonta</name>
    <name type="common">roundjaw bonefish</name>
    <dbReference type="NCBI Taxonomy" id="121402"/>
    <lineage>
        <taxon>Eukaryota</taxon>
        <taxon>Metazoa</taxon>
        <taxon>Chordata</taxon>
        <taxon>Craniata</taxon>
        <taxon>Vertebrata</taxon>
        <taxon>Euteleostomi</taxon>
        <taxon>Actinopterygii</taxon>
        <taxon>Neopterygii</taxon>
        <taxon>Teleostei</taxon>
        <taxon>Albuliformes</taxon>
        <taxon>Albulidae</taxon>
        <taxon>Albula</taxon>
    </lineage>
</organism>
<evidence type="ECO:0000256" key="6">
    <source>
        <dbReference type="ARBA" id="ARBA00023180"/>
    </source>
</evidence>
<dbReference type="OrthoDB" id="69496at2759"/>
<sequence length="291" mass="31821">MDKANFDNGGFCDVCKMAVRYIDGILEQNATEAEIEDAVRKVCNFLPEAVRTECDQLVQQYEPMLVQLLLQMLDPDFKLGACPEAVVRLLGTEQCSWGPAFWLWIIADVTCGTRGWGMAGKGRQEEGHDNACGLGQLPRHHLGPIDHRQGAQIAIAEAQQGHKEHREQVVVEQHSLQVVPGLVVAEHEERHQDSAGEDQSGQHPAGRARDMEPGSGLPPTEVRCIVQEEADWIPEDTAGKTMMEMKKTMGLRGGTETAPGTPSTPVHLSASLHGEELSEDTPPLLQPPASM</sequence>
<keyword evidence="6" id="KW-0325">Glycoprotein</keyword>